<dbReference type="AlphaFoldDB" id="A0A7X8SH20"/>
<dbReference type="EMBL" id="JABAIL010000001">
    <property type="protein sequence ID" value="NLR90118.1"/>
    <property type="molecule type" value="Genomic_DNA"/>
</dbReference>
<evidence type="ECO:0000313" key="2">
    <source>
        <dbReference type="Proteomes" id="UP000585050"/>
    </source>
</evidence>
<name>A0A7X8SH20_9BACT</name>
<keyword evidence="2" id="KW-1185">Reference proteome</keyword>
<sequence length="193" mass="22410">MEDGKGNYSFTFDFSQSKELLNIVSAYKNAEGNSIFQPSQFKKPLMLIAEELDNVPGVYDSRSVIDTTHWKLGIRFAFVDIHALNSALSKLDRAKKNEDTFLKMKKRKAEWIRNVDWKTLITEHMPSSSDANTIMTQHIDSANYSFHWMLNREIKTVKSYEIERLGSTELIYKGKIPNSDNVDFITQWDVKFK</sequence>
<dbReference type="RefSeq" id="WP_168880795.1">
    <property type="nucleotide sequence ID" value="NZ_JABAIL010000001.1"/>
</dbReference>
<reference evidence="1 2" key="1">
    <citation type="submission" date="2020-04" db="EMBL/GenBank/DDBJ databases">
        <title>Flammeovirga sp. SR4, a novel species isolated from seawater.</title>
        <authorList>
            <person name="Wang X."/>
        </authorList>
    </citation>
    <scope>NUCLEOTIDE SEQUENCE [LARGE SCALE GENOMIC DNA]</scope>
    <source>
        <strain evidence="1 2">SR4</strain>
    </source>
</reference>
<evidence type="ECO:0000313" key="1">
    <source>
        <dbReference type="EMBL" id="NLR90118.1"/>
    </source>
</evidence>
<protein>
    <submittedName>
        <fullName evidence="1">Uncharacterized protein</fullName>
    </submittedName>
</protein>
<accession>A0A7X8SH20</accession>
<organism evidence="1 2">
    <name type="scientific">Flammeovirga agarivorans</name>
    <dbReference type="NCBI Taxonomy" id="2726742"/>
    <lineage>
        <taxon>Bacteria</taxon>
        <taxon>Pseudomonadati</taxon>
        <taxon>Bacteroidota</taxon>
        <taxon>Cytophagia</taxon>
        <taxon>Cytophagales</taxon>
        <taxon>Flammeovirgaceae</taxon>
        <taxon>Flammeovirga</taxon>
    </lineage>
</organism>
<dbReference type="Proteomes" id="UP000585050">
    <property type="component" value="Unassembled WGS sequence"/>
</dbReference>
<gene>
    <name evidence="1" type="ORF">HGP29_02825</name>
</gene>
<comment type="caution">
    <text evidence="1">The sequence shown here is derived from an EMBL/GenBank/DDBJ whole genome shotgun (WGS) entry which is preliminary data.</text>
</comment>
<proteinExistence type="predicted"/>